<evidence type="ECO:0000313" key="3">
    <source>
        <dbReference type="Proteomes" id="UP001293718"/>
    </source>
</evidence>
<gene>
    <name evidence="2" type="ORF">SM757_06350</name>
</gene>
<keyword evidence="1" id="KW-0732">Signal</keyword>
<evidence type="ECO:0000256" key="1">
    <source>
        <dbReference type="SAM" id="SignalP"/>
    </source>
</evidence>
<dbReference type="Pfam" id="PF09694">
    <property type="entry name" value="Gcw_chp"/>
    <property type="match status" value="1"/>
</dbReference>
<dbReference type="RefSeq" id="WP_322464811.1">
    <property type="nucleotide sequence ID" value="NZ_JAXOJX010000006.1"/>
</dbReference>
<reference evidence="2 3" key="1">
    <citation type="submission" date="2023-11" db="EMBL/GenBank/DDBJ databases">
        <title>Draft genome of Azohydromonas lata strain H1 (DSM1123), a polyhydroxyalkanoate producer.</title>
        <authorList>
            <person name="Traversa D."/>
            <person name="D'Addabbo P."/>
            <person name="Pazzani C."/>
            <person name="Manzari C."/>
            <person name="Chiara M."/>
            <person name="Scrascia M."/>
        </authorList>
    </citation>
    <scope>NUCLEOTIDE SEQUENCE [LARGE SCALE GENOMIC DNA]</scope>
    <source>
        <strain evidence="2 3">H1</strain>
    </source>
</reference>
<keyword evidence="3" id="KW-1185">Reference proteome</keyword>
<organism evidence="2 3">
    <name type="scientific">Azohydromonas lata</name>
    <dbReference type="NCBI Taxonomy" id="45677"/>
    <lineage>
        <taxon>Bacteria</taxon>
        <taxon>Pseudomonadati</taxon>
        <taxon>Pseudomonadota</taxon>
        <taxon>Betaproteobacteria</taxon>
        <taxon>Burkholderiales</taxon>
        <taxon>Sphaerotilaceae</taxon>
        <taxon>Azohydromonas</taxon>
    </lineage>
</organism>
<proteinExistence type="predicted"/>
<accession>A0ABU5IBG0</accession>
<dbReference type="NCBIfam" id="TIGR02001">
    <property type="entry name" value="gcw_chp"/>
    <property type="match status" value="1"/>
</dbReference>
<evidence type="ECO:0000313" key="2">
    <source>
        <dbReference type="EMBL" id="MDZ5456189.1"/>
    </source>
</evidence>
<dbReference type="InterPro" id="IPR010239">
    <property type="entry name" value="CHP02001"/>
</dbReference>
<protein>
    <submittedName>
        <fullName evidence="2">TorF family putative porin</fullName>
    </submittedName>
</protein>
<feature type="chain" id="PRO_5046236776" evidence="1">
    <location>
        <begin position="25"/>
        <end position="273"/>
    </location>
</feature>
<dbReference type="EMBL" id="JAXOJX010000006">
    <property type="protein sequence ID" value="MDZ5456189.1"/>
    <property type="molecule type" value="Genomic_DNA"/>
</dbReference>
<dbReference type="Proteomes" id="UP001293718">
    <property type="component" value="Unassembled WGS sequence"/>
</dbReference>
<feature type="signal peptide" evidence="1">
    <location>
        <begin position="1"/>
        <end position="24"/>
    </location>
</feature>
<name>A0ABU5IBG0_9BURK</name>
<sequence length="273" mass="29361">MTNSVKQAAAWALVSLSMVSAAQAQDAAASAGNPPWTVTGNASLVSQYLFRGITLTQGKPTVQAAVETAHASGFYAGLWGSGVSHAAYNNGSGSEIDLYGGWRKDLGNGYGLDTGVYAYWYPGAYYSVDNRRIKYDSGEAKLVLSKDAFNVAGWVAVSKHFAGLAINPNTGEEQSTRGTMYFEVNWNPELAPGWNLNLHAGRQNVRHLGDYSFTDVRAGLTYTLESWQFSLAASRNNAKAEKSGVPLWTFFDADGRGEKVAGTRWVASVSKGF</sequence>
<comment type="caution">
    <text evidence="2">The sequence shown here is derived from an EMBL/GenBank/DDBJ whole genome shotgun (WGS) entry which is preliminary data.</text>
</comment>